<dbReference type="PANTHER" id="PTHR43586:SF21">
    <property type="entry name" value="PYRIDOXAL PHOSPHATE (PLP)-DEPENDENT ASPARTATE AMINOTRANSFERASE SUPERFAMILY"/>
    <property type="match status" value="1"/>
</dbReference>
<keyword evidence="3" id="KW-0808">Transferase</keyword>
<sequence length="411" mass="46113">MNNPQLDLDFVRSYFPALSSGFVYMDNAGGSQTLKPVVERISEYLLNYDVQHGASYEISRLAGEKVAFATQEMAKLVNAKDPKEIVMGHSSTMMFRLLSLTLSKAWKAGDEVITTNSEHESNCSPWMDLQEKGIVVKIWEVNPDSLEFEIEDLKQLLSAKTKLVTMVHASNILGTINPIAEVAKVVHQAGALFCVDGVALAPHRLVDVQALDVDFYVFSCYKVYGPHCALMYGKLEILEAMAGINHYFIKEVPYKLQPGNKNFELTYSMAGLTEYLRDVHDHHYPNDTKTDDQLKFQKSFDLFAAHEEALANRFIDFLKTKDAVTILGVQNGDQKRRVSTIAFHHDTLKSEAIVKQVDPHSIGIRFGDFYAKKLVQSLSLEAKGGPVRVSFVHYNTMEEVDRLIGVLGKVL</sequence>
<reference evidence="4" key="1">
    <citation type="submission" date="2014-11" db="EMBL/GenBank/DDBJ databases">
        <title>Genome sequencing of Roseivirga sp. D-25.</title>
        <authorList>
            <person name="Selvaratnam C."/>
            <person name="Thevarajoo S."/>
            <person name="Goh K.M."/>
            <person name="Eee R."/>
            <person name="Chan K.-G."/>
            <person name="Chong C.S."/>
        </authorList>
    </citation>
    <scope>NUCLEOTIDE SEQUENCE [LARGE SCALE GENOMIC DNA]</scope>
    <source>
        <strain evidence="4">D-25</strain>
    </source>
</reference>
<dbReference type="InterPro" id="IPR015422">
    <property type="entry name" value="PyrdxlP-dep_Trfase_small"/>
</dbReference>
<feature type="domain" description="Aminotransferase class V" evidence="2">
    <location>
        <begin position="23"/>
        <end position="403"/>
    </location>
</feature>
<protein>
    <submittedName>
        <fullName evidence="3">Aminotransferase</fullName>
    </submittedName>
</protein>
<evidence type="ECO:0000313" key="4">
    <source>
        <dbReference type="Proteomes" id="UP000036908"/>
    </source>
</evidence>
<proteinExistence type="predicted"/>
<dbReference type="InterPro" id="IPR015424">
    <property type="entry name" value="PyrdxlP-dep_Trfase"/>
</dbReference>
<dbReference type="Gene3D" id="3.90.1150.10">
    <property type="entry name" value="Aspartate Aminotransferase, domain 1"/>
    <property type="match status" value="1"/>
</dbReference>
<keyword evidence="4" id="KW-1185">Reference proteome</keyword>
<dbReference type="EMBL" id="JSVA01000004">
    <property type="protein sequence ID" value="KOF03962.1"/>
    <property type="molecule type" value="Genomic_DNA"/>
</dbReference>
<evidence type="ECO:0000313" key="3">
    <source>
        <dbReference type="EMBL" id="KOF03962.1"/>
    </source>
</evidence>
<dbReference type="Proteomes" id="UP000036908">
    <property type="component" value="Unassembled WGS sequence"/>
</dbReference>
<dbReference type="RefSeq" id="WP_053222181.1">
    <property type="nucleotide sequence ID" value="NZ_JSVA01000004.1"/>
</dbReference>
<keyword evidence="3" id="KW-0032">Aminotransferase</keyword>
<dbReference type="NCBIfam" id="TIGR01976">
    <property type="entry name" value="am_tr_V_VC1184"/>
    <property type="match status" value="1"/>
</dbReference>
<dbReference type="PANTHER" id="PTHR43586">
    <property type="entry name" value="CYSTEINE DESULFURASE"/>
    <property type="match status" value="1"/>
</dbReference>
<accession>A0A0L8AP48</accession>
<organism evidence="3 4">
    <name type="scientific">Roseivirga seohaensis subsp. aquiponti</name>
    <dbReference type="NCBI Taxonomy" id="1566026"/>
    <lineage>
        <taxon>Bacteria</taxon>
        <taxon>Pseudomonadati</taxon>
        <taxon>Bacteroidota</taxon>
        <taxon>Cytophagia</taxon>
        <taxon>Cytophagales</taxon>
        <taxon>Roseivirgaceae</taxon>
        <taxon>Roseivirga</taxon>
    </lineage>
</organism>
<evidence type="ECO:0000259" key="2">
    <source>
        <dbReference type="Pfam" id="PF00266"/>
    </source>
</evidence>
<comment type="caution">
    <text evidence="3">The sequence shown here is derived from an EMBL/GenBank/DDBJ whole genome shotgun (WGS) entry which is preliminary data.</text>
</comment>
<dbReference type="InterPro" id="IPR000192">
    <property type="entry name" value="Aminotrans_V_dom"/>
</dbReference>
<dbReference type="PATRIC" id="fig|1566026.4.peg.2339"/>
<dbReference type="InterPro" id="IPR015421">
    <property type="entry name" value="PyrdxlP-dep_Trfase_major"/>
</dbReference>
<keyword evidence="1" id="KW-0663">Pyridoxal phosphate</keyword>
<dbReference type="GO" id="GO:0008483">
    <property type="term" value="F:transaminase activity"/>
    <property type="evidence" value="ECO:0007669"/>
    <property type="project" value="UniProtKB-KW"/>
</dbReference>
<name>A0A0L8AP48_9BACT</name>
<evidence type="ECO:0000256" key="1">
    <source>
        <dbReference type="ARBA" id="ARBA00022898"/>
    </source>
</evidence>
<dbReference type="AlphaFoldDB" id="A0A0L8AP48"/>
<dbReference type="OrthoDB" id="9804366at2"/>
<dbReference type="Gene3D" id="3.40.640.10">
    <property type="entry name" value="Type I PLP-dependent aspartate aminotransferase-like (Major domain)"/>
    <property type="match status" value="1"/>
</dbReference>
<dbReference type="Pfam" id="PF00266">
    <property type="entry name" value="Aminotran_5"/>
    <property type="match status" value="1"/>
</dbReference>
<gene>
    <name evidence="3" type="ORF">OB69_02850</name>
</gene>
<dbReference type="InterPro" id="IPR011340">
    <property type="entry name" value="Cys_dSase-rel"/>
</dbReference>
<dbReference type="SUPFAM" id="SSF53383">
    <property type="entry name" value="PLP-dependent transferases"/>
    <property type="match status" value="1"/>
</dbReference>